<name>A0ABU2ZTJ5_9ALTE</name>
<evidence type="ECO:0000313" key="2">
    <source>
        <dbReference type="EMBL" id="MDT0594889.1"/>
    </source>
</evidence>
<sequence>MRSVEFAIQWRTVELWQLYLLCVLAAVPSMLIVWGLLRLRQTFFAFKQQSIFKISNAVNVKHFALMLILAPIIQFFIRPLSSILLSVNHPAGQKVLSISFNSYDIFTFLIGLVFWLIAKILIEANALSEENKAFV</sequence>
<evidence type="ECO:0000313" key="3">
    <source>
        <dbReference type="Proteomes" id="UP001253545"/>
    </source>
</evidence>
<keyword evidence="3" id="KW-1185">Reference proteome</keyword>
<keyword evidence="1" id="KW-0472">Membrane</keyword>
<comment type="caution">
    <text evidence="2">The sequence shown here is derived from an EMBL/GenBank/DDBJ whole genome shotgun (WGS) entry which is preliminary data.</text>
</comment>
<dbReference type="Proteomes" id="UP001253545">
    <property type="component" value="Unassembled WGS sequence"/>
</dbReference>
<gene>
    <name evidence="2" type="ORF">RM552_08565</name>
</gene>
<reference evidence="2 3" key="1">
    <citation type="submission" date="2023-09" db="EMBL/GenBank/DDBJ databases">
        <authorList>
            <person name="Rey-Velasco X."/>
        </authorList>
    </citation>
    <scope>NUCLEOTIDE SEQUENCE [LARGE SCALE GENOMIC DNA]</scope>
    <source>
        <strain evidence="2 3">P117</strain>
    </source>
</reference>
<proteinExistence type="predicted"/>
<organism evidence="2 3">
    <name type="scientific">Glaciecola petra</name>
    <dbReference type="NCBI Taxonomy" id="3075602"/>
    <lineage>
        <taxon>Bacteria</taxon>
        <taxon>Pseudomonadati</taxon>
        <taxon>Pseudomonadota</taxon>
        <taxon>Gammaproteobacteria</taxon>
        <taxon>Alteromonadales</taxon>
        <taxon>Alteromonadaceae</taxon>
        <taxon>Glaciecola</taxon>
    </lineage>
</organism>
<dbReference type="EMBL" id="JAVRHX010000002">
    <property type="protein sequence ID" value="MDT0594889.1"/>
    <property type="molecule type" value="Genomic_DNA"/>
</dbReference>
<keyword evidence="1" id="KW-1133">Transmembrane helix</keyword>
<feature type="transmembrane region" description="Helical" evidence="1">
    <location>
        <begin position="16"/>
        <end position="37"/>
    </location>
</feature>
<accession>A0ABU2ZTJ5</accession>
<dbReference type="RefSeq" id="WP_311368409.1">
    <property type="nucleotide sequence ID" value="NZ_JAVRHX010000002.1"/>
</dbReference>
<protein>
    <submittedName>
        <fullName evidence="2">DUF2975 domain-containing protein</fullName>
    </submittedName>
</protein>
<keyword evidence="1" id="KW-0812">Transmembrane</keyword>
<evidence type="ECO:0000256" key="1">
    <source>
        <dbReference type="SAM" id="Phobius"/>
    </source>
</evidence>
<feature type="transmembrane region" description="Helical" evidence="1">
    <location>
        <begin position="105"/>
        <end position="122"/>
    </location>
</feature>
<feature type="transmembrane region" description="Helical" evidence="1">
    <location>
        <begin position="58"/>
        <end position="77"/>
    </location>
</feature>